<dbReference type="EMBL" id="MN740587">
    <property type="protein sequence ID" value="QHU35340.1"/>
    <property type="molecule type" value="Genomic_DNA"/>
</dbReference>
<sequence length="148" mass="18245">MFILDLNEYINKIKIFDYALTKIDVPYNPEKFPNEYAIGKDLDIYVSHTDFEKIFNFTSKYFNKYKMFDLRIITKKNNFRMRMETNNKLHFQIDITINDEIIKNKIKKNNYYILSLENEKIIRQKEIKKNPNKIHHKEWLITHNFLRE</sequence>
<reference evidence="1" key="1">
    <citation type="journal article" date="2020" name="Nature">
        <title>Giant virus diversity and host interactions through global metagenomics.</title>
        <authorList>
            <person name="Schulz F."/>
            <person name="Roux S."/>
            <person name="Paez-Espino D."/>
            <person name="Jungbluth S."/>
            <person name="Walsh D.A."/>
            <person name="Denef V.J."/>
            <person name="McMahon K.D."/>
            <person name="Konstantinidis K.T."/>
            <person name="Eloe-Fadrosh E.A."/>
            <person name="Kyrpides N.C."/>
            <person name="Woyke T."/>
        </authorList>
    </citation>
    <scope>NUCLEOTIDE SEQUENCE</scope>
    <source>
        <strain evidence="1">GVMAG-S-1017745-26</strain>
    </source>
</reference>
<organism evidence="1">
    <name type="scientific">viral metagenome</name>
    <dbReference type="NCBI Taxonomy" id="1070528"/>
    <lineage>
        <taxon>unclassified sequences</taxon>
        <taxon>metagenomes</taxon>
        <taxon>organismal metagenomes</taxon>
    </lineage>
</organism>
<proteinExistence type="predicted"/>
<protein>
    <submittedName>
        <fullName evidence="1">Uncharacterized protein</fullName>
    </submittedName>
</protein>
<accession>A0A6C0LY84</accession>
<dbReference type="AlphaFoldDB" id="A0A6C0LY84"/>
<name>A0A6C0LY84_9ZZZZ</name>
<evidence type="ECO:0000313" key="1">
    <source>
        <dbReference type="EMBL" id="QHU35340.1"/>
    </source>
</evidence>